<dbReference type="InterPro" id="IPR010182">
    <property type="entry name" value="ArgE/DapE"/>
</dbReference>
<evidence type="ECO:0000256" key="4">
    <source>
        <dbReference type="ARBA" id="ARBA00022723"/>
    </source>
</evidence>
<evidence type="ECO:0000313" key="10">
    <source>
        <dbReference type="Proteomes" id="UP000027142"/>
    </source>
</evidence>
<feature type="domain" description="Peptidase M20 dimerisation" evidence="8">
    <location>
        <begin position="206"/>
        <end position="303"/>
    </location>
</feature>
<keyword evidence="10" id="KW-1185">Reference proteome</keyword>
<dbReference type="InterPro" id="IPR011650">
    <property type="entry name" value="Peptidase_M20_dimer"/>
</dbReference>
<dbReference type="GO" id="GO:0016787">
    <property type="term" value="F:hydrolase activity"/>
    <property type="evidence" value="ECO:0007669"/>
    <property type="project" value="UniProtKB-KW"/>
</dbReference>
<dbReference type="Pfam" id="PF01546">
    <property type="entry name" value="Peptidase_M20"/>
    <property type="match status" value="1"/>
</dbReference>
<name>A0A060LYD7_9BACI</name>
<dbReference type="PANTHER" id="PTHR43808:SF24">
    <property type="entry name" value="N-FORMYL-4-AMINO-5-AMINOMETHYL-2-METHYLPYRIMIDINE DEFORMYLASE"/>
    <property type="match status" value="1"/>
</dbReference>
<evidence type="ECO:0000256" key="7">
    <source>
        <dbReference type="ARBA" id="ARBA00023285"/>
    </source>
</evidence>
<dbReference type="RefSeq" id="WP_038477199.1">
    <property type="nucleotide sequence ID" value="NZ_CP003923.1"/>
</dbReference>
<comment type="cofactor">
    <cofactor evidence="1">
        <name>Co(2+)</name>
        <dbReference type="ChEBI" id="CHEBI:48828"/>
    </cofactor>
</comment>
<dbReference type="SUPFAM" id="SSF53187">
    <property type="entry name" value="Zn-dependent exopeptidases"/>
    <property type="match status" value="1"/>
</dbReference>
<dbReference type="STRING" id="1246626.BleG1_0695"/>
<keyword evidence="5" id="KW-0378">Hydrolase</keyword>
<dbReference type="NCBIfam" id="TIGR01910">
    <property type="entry name" value="DapE-ArgE"/>
    <property type="match status" value="1"/>
</dbReference>
<dbReference type="InterPro" id="IPR002933">
    <property type="entry name" value="Peptidase_M20"/>
</dbReference>
<dbReference type="PANTHER" id="PTHR43808">
    <property type="entry name" value="ACETYLORNITHINE DEACETYLASE"/>
    <property type="match status" value="1"/>
</dbReference>
<protein>
    <submittedName>
        <fullName evidence="9">Acetylornithine deacetylase</fullName>
    </submittedName>
</protein>
<dbReference type="EMBL" id="CP003923">
    <property type="protein sequence ID" value="AIC93303.1"/>
    <property type="molecule type" value="Genomic_DNA"/>
</dbReference>
<proteinExistence type="inferred from homology"/>
<dbReference type="Gene3D" id="3.40.630.10">
    <property type="entry name" value="Zn peptidases"/>
    <property type="match status" value="1"/>
</dbReference>
<organism evidence="9 10">
    <name type="scientific">Shouchella lehensis G1</name>
    <dbReference type="NCBI Taxonomy" id="1246626"/>
    <lineage>
        <taxon>Bacteria</taxon>
        <taxon>Bacillati</taxon>
        <taxon>Bacillota</taxon>
        <taxon>Bacilli</taxon>
        <taxon>Bacillales</taxon>
        <taxon>Bacillaceae</taxon>
        <taxon>Shouchella</taxon>
    </lineage>
</organism>
<dbReference type="AlphaFoldDB" id="A0A060LYD7"/>
<dbReference type="KEGG" id="ble:BleG1_0695"/>
<dbReference type="Proteomes" id="UP000027142">
    <property type="component" value="Chromosome"/>
</dbReference>
<keyword evidence="6" id="KW-0862">Zinc</keyword>
<dbReference type="HOGENOM" id="CLU_021802_0_2_9"/>
<keyword evidence="7" id="KW-0170">Cobalt</keyword>
<evidence type="ECO:0000256" key="2">
    <source>
        <dbReference type="ARBA" id="ARBA00001947"/>
    </source>
</evidence>
<sequence length="421" mass="46292">MNELMDQVDMREDELIELVKALISFQTPAPPARNTVAIQTYIANYLKEMGMAIDQWDVYEGDPNVVGTLKGTDREAFQSLILNGHVDVAAVEEDEEWDTSPFTAEVKDRSIYGRGAADMKGGLAACLFALKLAYDHGIELKGDVILQSVIGEEVGEAGTKQCCERGYKADYAIVADTSHCSIQGQGGVITGWITIKSPTTHHDGTRRQLIHAGGGVNGASAIEKMAKLITALQELERHWAITKSYPGFPSGTNTINPAVIEGGRHPAFIADECRLWITVHFYPNESIEEVTKEIETHLLAVAKGDVWLRDHLPQFEWGGESMIVDRGEVFPAFSVDEKHPGFSVVSEAHEAVFKEQPKVDMSPTVTDGGWLAAYGIPTILYGPGTLANAHAVNEKIDIDELIMYTKSLLSFMVRWCNTQKK</sequence>
<dbReference type="GO" id="GO:0046872">
    <property type="term" value="F:metal ion binding"/>
    <property type="evidence" value="ECO:0007669"/>
    <property type="project" value="UniProtKB-KW"/>
</dbReference>
<evidence type="ECO:0000259" key="8">
    <source>
        <dbReference type="Pfam" id="PF07687"/>
    </source>
</evidence>
<dbReference type="PATRIC" id="fig|1246626.3.peg.693"/>
<dbReference type="Gene3D" id="3.30.70.360">
    <property type="match status" value="1"/>
</dbReference>
<dbReference type="SUPFAM" id="SSF55031">
    <property type="entry name" value="Bacterial exopeptidase dimerisation domain"/>
    <property type="match status" value="1"/>
</dbReference>
<evidence type="ECO:0000313" key="9">
    <source>
        <dbReference type="EMBL" id="AIC93303.1"/>
    </source>
</evidence>
<evidence type="ECO:0000256" key="5">
    <source>
        <dbReference type="ARBA" id="ARBA00022801"/>
    </source>
</evidence>
<comment type="similarity">
    <text evidence="3">Belongs to the peptidase M20A family.</text>
</comment>
<dbReference type="eggNOG" id="COG0624">
    <property type="taxonomic scope" value="Bacteria"/>
</dbReference>
<evidence type="ECO:0000256" key="3">
    <source>
        <dbReference type="ARBA" id="ARBA00006247"/>
    </source>
</evidence>
<reference evidence="9 10" key="1">
    <citation type="journal article" date="2014" name="Gene">
        <title>A comparative genomic analysis of the alkalitolerant soil bacterium Bacillus lehensis G1.</title>
        <authorList>
            <person name="Noor Y.M."/>
            <person name="Samsulrizal N.H."/>
            <person name="Jema'on N.A."/>
            <person name="Low K.O."/>
            <person name="Ramli A.N."/>
            <person name="Alias N.I."/>
            <person name="Damis S.I."/>
            <person name="Fuzi S.F."/>
            <person name="Isa M.N."/>
            <person name="Murad A.M."/>
            <person name="Raih M.F."/>
            <person name="Bakar F.D."/>
            <person name="Najimudin N."/>
            <person name="Mahadi N.M."/>
            <person name="Illias R.M."/>
        </authorList>
    </citation>
    <scope>NUCLEOTIDE SEQUENCE [LARGE SCALE GENOMIC DNA]</scope>
    <source>
        <strain evidence="9 10">G1</strain>
    </source>
</reference>
<accession>A0A060LYD7</accession>
<dbReference type="Pfam" id="PF07687">
    <property type="entry name" value="M20_dimer"/>
    <property type="match status" value="1"/>
</dbReference>
<dbReference type="OrthoDB" id="9792335at2"/>
<keyword evidence="4" id="KW-0479">Metal-binding</keyword>
<dbReference type="InterPro" id="IPR036264">
    <property type="entry name" value="Bact_exopeptidase_dim_dom"/>
</dbReference>
<gene>
    <name evidence="9" type="ORF">BleG1_0695</name>
</gene>
<dbReference type="NCBIfam" id="NF006370">
    <property type="entry name" value="PRK08596.1"/>
    <property type="match status" value="1"/>
</dbReference>
<comment type="cofactor">
    <cofactor evidence="2">
        <name>Zn(2+)</name>
        <dbReference type="ChEBI" id="CHEBI:29105"/>
    </cofactor>
</comment>
<evidence type="ECO:0000256" key="6">
    <source>
        <dbReference type="ARBA" id="ARBA00022833"/>
    </source>
</evidence>
<evidence type="ECO:0000256" key="1">
    <source>
        <dbReference type="ARBA" id="ARBA00001941"/>
    </source>
</evidence>
<dbReference type="InterPro" id="IPR050072">
    <property type="entry name" value="Peptidase_M20A"/>
</dbReference>